<name>A0A918MYP1_9ALTE</name>
<protein>
    <recommendedName>
        <fullName evidence="4">DUF3718 domain-containing protein</fullName>
    </recommendedName>
</protein>
<proteinExistence type="predicted"/>
<dbReference type="RefSeq" id="WP_189406712.1">
    <property type="nucleotide sequence ID" value="NZ_BMXP01000006.1"/>
</dbReference>
<sequence>MKLRNTLTAILGATLVSASAFAATPEKEYRFVGDTQFSSFCKAIVMDDVRVMRTSLARNVGLIGGSKREVLRLVTAEDGLTCNGTSLIQFSLERNATTVHRYLTSRN</sequence>
<dbReference type="InterPro" id="IPR022193">
    <property type="entry name" value="DUF3718"/>
</dbReference>
<evidence type="ECO:0000256" key="1">
    <source>
        <dbReference type="SAM" id="SignalP"/>
    </source>
</evidence>
<dbReference type="AlphaFoldDB" id="A0A918MYP1"/>
<organism evidence="2 3">
    <name type="scientific">Alteromonas halophila</name>
    <dbReference type="NCBI Taxonomy" id="516698"/>
    <lineage>
        <taxon>Bacteria</taxon>
        <taxon>Pseudomonadati</taxon>
        <taxon>Pseudomonadota</taxon>
        <taxon>Gammaproteobacteria</taxon>
        <taxon>Alteromonadales</taxon>
        <taxon>Alteromonadaceae</taxon>
        <taxon>Alteromonas/Salinimonas group</taxon>
        <taxon>Alteromonas</taxon>
    </lineage>
</organism>
<dbReference type="EMBL" id="BMXP01000006">
    <property type="protein sequence ID" value="GGW88966.1"/>
    <property type="molecule type" value="Genomic_DNA"/>
</dbReference>
<dbReference type="Proteomes" id="UP000631300">
    <property type="component" value="Unassembled WGS sequence"/>
</dbReference>
<evidence type="ECO:0008006" key="4">
    <source>
        <dbReference type="Google" id="ProtNLM"/>
    </source>
</evidence>
<evidence type="ECO:0000313" key="3">
    <source>
        <dbReference type="Proteomes" id="UP000631300"/>
    </source>
</evidence>
<accession>A0A918MYP1</accession>
<feature type="chain" id="PRO_5037079689" description="DUF3718 domain-containing protein" evidence="1">
    <location>
        <begin position="23"/>
        <end position="107"/>
    </location>
</feature>
<dbReference type="Pfam" id="PF12514">
    <property type="entry name" value="DUF3718"/>
    <property type="match status" value="1"/>
</dbReference>
<evidence type="ECO:0000313" key="2">
    <source>
        <dbReference type="EMBL" id="GGW88966.1"/>
    </source>
</evidence>
<comment type="caution">
    <text evidence="2">The sequence shown here is derived from an EMBL/GenBank/DDBJ whole genome shotgun (WGS) entry which is preliminary data.</text>
</comment>
<reference evidence="2" key="1">
    <citation type="journal article" date="2014" name="Int. J. Syst. Evol. Microbiol.">
        <title>Complete genome sequence of Corynebacterium casei LMG S-19264T (=DSM 44701T), isolated from a smear-ripened cheese.</title>
        <authorList>
            <consortium name="US DOE Joint Genome Institute (JGI-PGF)"/>
            <person name="Walter F."/>
            <person name="Albersmeier A."/>
            <person name="Kalinowski J."/>
            <person name="Ruckert C."/>
        </authorList>
    </citation>
    <scope>NUCLEOTIDE SEQUENCE</scope>
    <source>
        <strain evidence="2">KCTC 22164</strain>
    </source>
</reference>
<keyword evidence="3" id="KW-1185">Reference proteome</keyword>
<gene>
    <name evidence="2" type="ORF">GCM10007391_23910</name>
</gene>
<reference evidence="2" key="2">
    <citation type="submission" date="2020-09" db="EMBL/GenBank/DDBJ databases">
        <authorList>
            <person name="Sun Q."/>
            <person name="Kim S."/>
        </authorList>
    </citation>
    <scope>NUCLEOTIDE SEQUENCE</scope>
    <source>
        <strain evidence="2">KCTC 22164</strain>
    </source>
</reference>
<feature type="signal peptide" evidence="1">
    <location>
        <begin position="1"/>
        <end position="22"/>
    </location>
</feature>
<keyword evidence="1" id="KW-0732">Signal</keyword>